<dbReference type="Proteomes" id="UP001148629">
    <property type="component" value="Unassembled WGS sequence"/>
</dbReference>
<evidence type="ECO:0000313" key="1">
    <source>
        <dbReference type="EMBL" id="KAJ3541096.1"/>
    </source>
</evidence>
<comment type="caution">
    <text evidence="1">The sequence shown here is derived from an EMBL/GenBank/DDBJ whole genome shotgun (WGS) entry which is preliminary data.</text>
</comment>
<protein>
    <submittedName>
        <fullName evidence="1">Uncharacterized protein</fullName>
    </submittedName>
</protein>
<name>A0ACC1SJQ5_9HYPO</name>
<dbReference type="EMBL" id="JANRMS010000371">
    <property type="protein sequence ID" value="KAJ3541096.1"/>
    <property type="molecule type" value="Genomic_DNA"/>
</dbReference>
<sequence length="345" mass="38803">MATSKDNRAVKEGSLVLVSGANGFLGSHTADQFLEYGYRVKGTVRNIEKHDWLVNFFNNKYGSGRLELVEVPDMTVEAAFDEAVKGVTIFAHMASDTSLNPNPNNVIPSKISNARNALKAAYGEPEVKRFVYTSSSAALYPVLDGPGLVVGQDTWNDFSIKEAWKEPPYEPERGMAVYSASKTQAEQEVWMFHQEHRHQRPDLVVNTIVPSVNLGKPLDPINQGYRSTSEFIPLLCQGKTFPMHPFFPRQYYVHVQDTARLHVAAGILADVRDQRIFAYAERFNWDIVLDILRKYKPNQVYPDNFSGGIDPNEVPRDEAEKMLRALGRPGWVGLKESVRDSIADL</sequence>
<gene>
    <name evidence="1" type="ORF">NM208_g4757</name>
</gene>
<evidence type="ECO:0000313" key="2">
    <source>
        <dbReference type="Proteomes" id="UP001148629"/>
    </source>
</evidence>
<proteinExistence type="predicted"/>
<keyword evidence="2" id="KW-1185">Reference proteome</keyword>
<accession>A0ACC1SJQ5</accession>
<organism evidence="1 2">
    <name type="scientific">Fusarium decemcellulare</name>
    <dbReference type="NCBI Taxonomy" id="57161"/>
    <lineage>
        <taxon>Eukaryota</taxon>
        <taxon>Fungi</taxon>
        <taxon>Dikarya</taxon>
        <taxon>Ascomycota</taxon>
        <taxon>Pezizomycotina</taxon>
        <taxon>Sordariomycetes</taxon>
        <taxon>Hypocreomycetidae</taxon>
        <taxon>Hypocreales</taxon>
        <taxon>Nectriaceae</taxon>
        <taxon>Fusarium</taxon>
        <taxon>Fusarium decemcellulare species complex</taxon>
    </lineage>
</organism>
<reference evidence="1" key="1">
    <citation type="submission" date="2022-08" db="EMBL/GenBank/DDBJ databases">
        <title>Genome Sequence of Fusarium decemcellulare.</title>
        <authorList>
            <person name="Buettner E."/>
        </authorList>
    </citation>
    <scope>NUCLEOTIDE SEQUENCE</scope>
    <source>
        <strain evidence="1">Babe19</strain>
    </source>
</reference>